<dbReference type="Proteomes" id="UP001303046">
    <property type="component" value="Unassembled WGS sequence"/>
</dbReference>
<protein>
    <submittedName>
        <fullName evidence="2">Uncharacterized protein</fullName>
    </submittedName>
</protein>
<evidence type="ECO:0000313" key="3">
    <source>
        <dbReference type="Proteomes" id="UP001303046"/>
    </source>
</evidence>
<reference evidence="2 3" key="1">
    <citation type="submission" date="2023-08" db="EMBL/GenBank/DDBJ databases">
        <title>A Necator americanus chromosomal reference genome.</title>
        <authorList>
            <person name="Ilik V."/>
            <person name="Petrzelkova K.J."/>
            <person name="Pardy F."/>
            <person name="Fuh T."/>
            <person name="Niatou-Singa F.S."/>
            <person name="Gouil Q."/>
            <person name="Baker L."/>
            <person name="Ritchie M.E."/>
            <person name="Jex A.R."/>
            <person name="Gazzola D."/>
            <person name="Li H."/>
            <person name="Toshio Fujiwara R."/>
            <person name="Zhan B."/>
            <person name="Aroian R.V."/>
            <person name="Pafco B."/>
            <person name="Schwarz E.M."/>
        </authorList>
    </citation>
    <scope>NUCLEOTIDE SEQUENCE [LARGE SCALE GENOMIC DNA]</scope>
    <source>
        <strain evidence="2 3">Aroian</strain>
        <tissue evidence="2">Whole animal</tissue>
    </source>
</reference>
<proteinExistence type="predicted"/>
<sequence length="111" mass="12029">MHLAALLCEQRRNQGTRLGPIVIGHDLSTVDLLRRSLAHGIGPIQDEPLLTGFVDIAGHTRLFVAVNAKLASHPTEAAVIRLAGSNVQRPAAMAKQGKNHGNNFLREKKQL</sequence>
<dbReference type="EMBL" id="JAVFWL010000002">
    <property type="protein sequence ID" value="KAK6734552.1"/>
    <property type="molecule type" value="Genomic_DNA"/>
</dbReference>
<gene>
    <name evidence="2" type="primary">Necator_chrII.g5796</name>
    <name evidence="2" type="ORF">RB195_018003</name>
</gene>
<accession>A0ABR1C7R5</accession>
<feature type="region of interest" description="Disordered" evidence="1">
    <location>
        <begin position="92"/>
        <end position="111"/>
    </location>
</feature>
<evidence type="ECO:0000256" key="1">
    <source>
        <dbReference type="SAM" id="MobiDB-lite"/>
    </source>
</evidence>
<organism evidence="2 3">
    <name type="scientific">Necator americanus</name>
    <name type="common">Human hookworm</name>
    <dbReference type="NCBI Taxonomy" id="51031"/>
    <lineage>
        <taxon>Eukaryota</taxon>
        <taxon>Metazoa</taxon>
        <taxon>Ecdysozoa</taxon>
        <taxon>Nematoda</taxon>
        <taxon>Chromadorea</taxon>
        <taxon>Rhabditida</taxon>
        <taxon>Rhabditina</taxon>
        <taxon>Rhabditomorpha</taxon>
        <taxon>Strongyloidea</taxon>
        <taxon>Ancylostomatidae</taxon>
        <taxon>Bunostominae</taxon>
        <taxon>Necator</taxon>
    </lineage>
</organism>
<name>A0ABR1C7R5_NECAM</name>
<evidence type="ECO:0000313" key="2">
    <source>
        <dbReference type="EMBL" id="KAK6734552.1"/>
    </source>
</evidence>
<comment type="caution">
    <text evidence="2">The sequence shown here is derived from an EMBL/GenBank/DDBJ whole genome shotgun (WGS) entry which is preliminary data.</text>
</comment>
<keyword evidence="3" id="KW-1185">Reference proteome</keyword>